<evidence type="ECO:0000259" key="2">
    <source>
        <dbReference type="Pfam" id="PF01910"/>
    </source>
</evidence>
<dbReference type="InterPro" id="IPR029756">
    <property type="entry name" value="MTH1187/YkoF-like"/>
</dbReference>
<dbReference type="Gene3D" id="3.30.70.930">
    <property type="match status" value="1"/>
</dbReference>
<dbReference type="SUPFAM" id="SSF89957">
    <property type="entry name" value="MTH1187/YkoF-like"/>
    <property type="match status" value="1"/>
</dbReference>
<dbReference type="AlphaFoldDB" id="A0A7X6I962"/>
<evidence type="ECO:0000313" key="4">
    <source>
        <dbReference type="Proteomes" id="UP000534783"/>
    </source>
</evidence>
<dbReference type="Pfam" id="PF01910">
    <property type="entry name" value="Thiamine_BP"/>
    <property type="match status" value="1"/>
</dbReference>
<proteinExistence type="inferred from homology"/>
<dbReference type="PANTHER" id="PTHR33777:SF1">
    <property type="entry name" value="UPF0045 PROTEIN ECM15"/>
    <property type="match status" value="1"/>
</dbReference>
<dbReference type="GO" id="GO:0005829">
    <property type="term" value="C:cytosol"/>
    <property type="evidence" value="ECO:0007669"/>
    <property type="project" value="TreeGrafter"/>
</dbReference>
<name>A0A7X6I962_9BACT</name>
<reference evidence="3 4" key="1">
    <citation type="journal article" date="2020" name="Nature">
        <title>Bacterial chemolithoautotrophy via manganese oxidation.</title>
        <authorList>
            <person name="Yu H."/>
            <person name="Leadbetter J.R."/>
        </authorList>
    </citation>
    <scope>NUCLEOTIDE SEQUENCE [LARGE SCALE GENOMIC DNA]</scope>
    <source>
        <strain evidence="3 4">Mn-1</strain>
    </source>
</reference>
<comment type="caution">
    <text evidence="3">The sequence shown here is derived from an EMBL/GenBank/DDBJ whole genome shotgun (WGS) entry which is preliminary data.</text>
</comment>
<dbReference type="InterPro" id="IPR002767">
    <property type="entry name" value="Thiamine_BP"/>
</dbReference>
<feature type="domain" description="Thiamine-binding protein" evidence="2">
    <location>
        <begin position="2"/>
        <end position="86"/>
    </location>
</feature>
<evidence type="ECO:0000313" key="3">
    <source>
        <dbReference type="EMBL" id="NKE69356.1"/>
    </source>
</evidence>
<evidence type="ECO:0000256" key="1">
    <source>
        <dbReference type="ARBA" id="ARBA00010272"/>
    </source>
</evidence>
<keyword evidence="4" id="KW-1185">Reference proteome</keyword>
<protein>
    <submittedName>
        <fullName evidence="3">MTH1187 family thiamine-binding protein</fullName>
    </submittedName>
</protein>
<dbReference type="NCBIfam" id="TIGR00106">
    <property type="entry name" value="MTH1187 family thiamine-binding protein"/>
    <property type="match status" value="1"/>
</dbReference>
<organism evidence="3 4">
    <name type="scientific">Candidatus Manganitrophus noduliformans</name>
    <dbReference type="NCBI Taxonomy" id="2606439"/>
    <lineage>
        <taxon>Bacteria</taxon>
        <taxon>Pseudomonadati</taxon>
        <taxon>Nitrospirota</taxon>
        <taxon>Nitrospiria</taxon>
        <taxon>Candidatus Troglogloeales</taxon>
        <taxon>Candidatus Manganitrophaceae</taxon>
        <taxon>Candidatus Manganitrophus</taxon>
    </lineage>
</organism>
<sequence>MSPLTQGESVSEYVSRSLEIIDKSGLEYRLNPMGTVIEGPWEEVLGVVKACWERMKEDCDRVSTVIKIDYRKGKTGRLTSKVASVEKTLGRKLKT</sequence>
<comment type="similarity">
    <text evidence="1">Belongs to the UPF0045 family.</text>
</comment>
<dbReference type="EMBL" id="VTOW01000001">
    <property type="protein sequence ID" value="NKE69356.1"/>
    <property type="molecule type" value="Genomic_DNA"/>
</dbReference>
<dbReference type="PANTHER" id="PTHR33777">
    <property type="entry name" value="UPF0045 PROTEIN ECM15"/>
    <property type="match status" value="1"/>
</dbReference>
<accession>A0A7X6I962</accession>
<dbReference type="Proteomes" id="UP000534783">
    <property type="component" value="Unassembled WGS sequence"/>
</dbReference>
<gene>
    <name evidence="3" type="ORF">MNODULE_01130</name>
</gene>
<dbReference type="InterPro" id="IPR051614">
    <property type="entry name" value="UPF0045_domain"/>
</dbReference>